<dbReference type="NCBIfam" id="NF002964">
    <property type="entry name" value="PRK03635.1"/>
    <property type="match status" value="1"/>
</dbReference>
<dbReference type="NCBIfam" id="TIGR03298">
    <property type="entry name" value="argP"/>
    <property type="match status" value="1"/>
</dbReference>
<dbReference type="InterPro" id="IPR017685">
    <property type="entry name" value="ArgP"/>
</dbReference>
<keyword evidence="10" id="KW-1185">Reference proteome</keyword>
<proteinExistence type="inferred from homology"/>
<evidence type="ECO:0000256" key="1">
    <source>
        <dbReference type="ARBA" id="ARBA00009437"/>
    </source>
</evidence>
<keyword evidence="3" id="KW-0805">Transcription regulation</keyword>
<dbReference type="GO" id="GO:0003700">
    <property type="term" value="F:DNA-binding transcription factor activity"/>
    <property type="evidence" value="ECO:0007669"/>
    <property type="project" value="InterPro"/>
</dbReference>
<dbReference type="Gene3D" id="3.40.190.290">
    <property type="match status" value="1"/>
</dbReference>
<dbReference type="InterPro" id="IPR005119">
    <property type="entry name" value="LysR_subst-bd"/>
</dbReference>
<reference evidence="9" key="1">
    <citation type="submission" date="2019-09" db="EMBL/GenBank/DDBJ databases">
        <authorList>
            <person name="Li J."/>
        </authorList>
    </citation>
    <scope>NUCLEOTIDE SEQUENCE [LARGE SCALE GENOMIC DNA]</scope>
    <source>
        <strain evidence="9">JCM 14732</strain>
    </source>
</reference>
<dbReference type="InterPro" id="IPR036388">
    <property type="entry name" value="WH-like_DNA-bd_sf"/>
</dbReference>
<gene>
    <name evidence="9" type="ORF">ESP70_004875</name>
</gene>
<name>A0A5M4FJE3_9ACTN</name>
<comment type="similarity">
    <text evidence="1">Belongs to the LysR transcriptional regulatory family.</text>
</comment>
<keyword evidence="6" id="KW-0804">Transcription</keyword>
<organism evidence="9 10">
    <name type="scientific">Aeromicrobium ginsengisoli</name>
    <dbReference type="NCBI Taxonomy" id="363867"/>
    <lineage>
        <taxon>Bacteria</taxon>
        <taxon>Bacillati</taxon>
        <taxon>Actinomycetota</taxon>
        <taxon>Actinomycetes</taxon>
        <taxon>Propionibacteriales</taxon>
        <taxon>Nocardioidaceae</taxon>
        <taxon>Aeromicrobium</taxon>
    </lineage>
</organism>
<evidence type="ECO:0000256" key="7">
    <source>
        <dbReference type="ARBA" id="ARBA00074218"/>
    </source>
</evidence>
<dbReference type="Proteomes" id="UP000380867">
    <property type="component" value="Unassembled WGS sequence"/>
</dbReference>
<dbReference type="OrthoDB" id="3252676at2"/>
<dbReference type="NCBIfam" id="NF009888">
    <property type="entry name" value="PRK13348.1"/>
    <property type="match status" value="1"/>
</dbReference>
<evidence type="ECO:0000256" key="2">
    <source>
        <dbReference type="ARBA" id="ARBA00022491"/>
    </source>
</evidence>
<evidence type="ECO:0000313" key="9">
    <source>
        <dbReference type="EMBL" id="KAA1400078.1"/>
    </source>
</evidence>
<evidence type="ECO:0000256" key="6">
    <source>
        <dbReference type="ARBA" id="ARBA00023163"/>
    </source>
</evidence>
<dbReference type="InterPro" id="IPR000847">
    <property type="entry name" value="LysR_HTH_N"/>
</dbReference>
<dbReference type="AlphaFoldDB" id="A0A5M4FJE3"/>
<evidence type="ECO:0000256" key="3">
    <source>
        <dbReference type="ARBA" id="ARBA00023015"/>
    </source>
</evidence>
<keyword evidence="4" id="KW-0238">DNA-binding</keyword>
<dbReference type="PROSITE" id="PS50931">
    <property type="entry name" value="HTH_LYSR"/>
    <property type="match status" value="1"/>
</dbReference>
<dbReference type="PANTHER" id="PTHR30579">
    <property type="entry name" value="TRANSCRIPTIONAL REGULATOR"/>
    <property type="match status" value="1"/>
</dbReference>
<accession>A0A5M4FJE3</accession>
<evidence type="ECO:0000259" key="8">
    <source>
        <dbReference type="PROSITE" id="PS50931"/>
    </source>
</evidence>
<keyword evidence="5" id="KW-0010">Activator</keyword>
<dbReference type="InterPro" id="IPR050176">
    <property type="entry name" value="LTTR"/>
</dbReference>
<evidence type="ECO:0000256" key="4">
    <source>
        <dbReference type="ARBA" id="ARBA00023125"/>
    </source>
</evidence>
<dbReference type="Gene3D" id="1.10.10.10">
    <property type="entry name" value="Winged helix-like DNA-binding domain superfamily/Winged helix DNA-binding domain"/>
    <property type="match status" value="1"/>
</dbReference>
<evidence type="ECO:0000256" key="5">
    <source>
        <dbReference type="ARBA" id="ARBA00023159"/>
    </source>
</evidence>
<dbReference type="GO" id="GO:0003677">
    <property type="term" value="F:DNA binding"/>
    <property type="evidence" value="ECO:0007669"/>
    <property type="project" value="UniProtKB-KW"/>
</dbReference>
<feature type="domain" description="HTH lysR-type" evidence="8">
    <location>
        <begin position="4"/>
        <end position="60"/>
    </location>
</feature>
<dbReference type="PANTHER" id="PTHR30579:SF2">
    <property type="entry name" value="HTH-TYPE TRANSCRIPTIONAL REGULATOR ARGP"/>
    <property type="match status" value="1"/>
</dbReference>
<dbReference type="EMBL" id="SDPQ02000001">
    <property type="protein sequence ID" value="KAA1400078.1"/>
    <property type="molecule type" value="Genomic_DNA"/>
</dbReference>
<dbReference type="RefSeq" id="WP_149688181.1">
    <property type="nucleotide sequence ID" value="NZ_SDPQ02000001.1"/>
</dbReference>
<evidence type="ECO:0000313" key="10">
    <source>
        <dbReference type="Proteomes" id="UP000380867"/>
    </source>
</evidence>
<comment type="caution">
    <text evidence="9">The sequence shown here is derived from an EMBL/GenBank/DDBJ whole genome shotgun (WGS) entry which is preliminary data.</text>
</comment>
<dbReference type="Pfam" id="PF00126">
    <property type="entry name" value="HTH_1"/>
    <property type="match status" value="1"/>
</dbReference>
<protein>
    <recommendedName>
        <fullName evidence="7">HTH-type transcriptional regulator LysG</fullName>
    </recommendedName>
</protein>
<dbReference type="SUPFAM" id="SSF53850">
    <property type="entry name" value="Periplasmic binding protein-like II"/>
    <property type="match status" value="1"/>
</dbReference>
<dbReference type="FunFam" id="1.10.10.10:FF:000456">
    <property type="entry name" value="LysR family transcriptional regulator ArgP"/>
    <property type="match status" value="1"/>
</dbReference>
<sequence length="293" mass="31925">MSDVDLSQLRALAAVVDEGSFDAAAAALHLTPSAVSQRIKALEQSAGRVLVRRTKPTEATEAGHAYLRLARQVQALVQDVRLEVDPTEQRPPTIPLAINGDSLATWVLPALASLAGTAYFDVRREDEGRTAELLRSGTVMAAITSDAAPVQGCRSTRLGTMRYRPMATPDFVAEWFGDGVDVATLSRAPVVVFDRNDDLQDAYLRQRSRRRLAPPRHHVPASSQFAEAIALGLGWGMLPKEQYEERERGGLLVDLDPGGHVDVTLHWQQWALQTPALEATARAIKEAAAEHLT</sequence>
<dbReference type="InterPro" id="IPR036390">
    <property type="entry name" value="WH_DNA-bd_sf"/>
</dbReference>
<dbReference type="SUPFAM" id="SSF46785">
    <property type="entry name" value="Winged helix' DNA-binding domain"/>
    <property type="match status" value="1"/>
</dbReference>
<keyword evidence="2" id="KW-0678">Repressor</keyword>
<dbReference type="Pfam" id="PF03466">
    <property type="entry name" value="LysR_substrate"/>
    <property type="match status" value="1"/>
</dbReference>